<dbReference type="InterPro" id="IPR025736">
    <property type="entry name" value="PucR_C-HTH_dom"/>
</dbReference>
<dbReference type="Proteomes" id="UP000008914">
    <property type="component" value="Chromosome"/>
</dbReference>
<evidence type="ECO:0000259" key="1">
    <source>
        <dbReference type="Pfam" id="PF13556"/>
    </source>
</evidence>
<evidence type="ECO:0000313" key="2">
    <source>
        <dbReference type="EMBL" id="ADU47672.1"/>
    </source>
</evidence>
<dbReference type="OrthoDB" id="3505602at2"/>
<dbReference type="PANTHER" id="PTHR33744:SF17">
    <property type="entry name" value="CONSERVED PROTEIN"/>
    <property type="match status" value="1"/>
</dbReference>
<reference evidence="2 3" key="1">
    <citation type="journal article" date="2010" name="Stand. Genomic Sci.">
        <title>Complete genome sequence of Intrasporangium calvum type strain (7 KIP).</title>
        <authorList>
            <person name="Del Rio T.G."/>
            <person name="Chertkov O."/>
            <person name="Yasawong M."/>
            <person name="Lucas S."/>
            <person name="Deshpande S."/>
            <person name="Cheng J.F."/>
            <person name="Detter C."/>
            <person name="Tapia R."/>
            <person name="Han C."/>
            <person name="Goodwin L."/>
            <person name="Pitluck S."/>
            <person name="Liolios K."/>
            <person name="Ivanova N."/>
            <person name="Mavromatis K."/>
            <person name="Pati A."/>
            <person name="Chen A."/>
            <person name="Palaniappan K."/>
            <person name="Land M."/>
            <person name="Hauser L."/>
            <person name="Chang Y.J."/>
            <person name="Jeffries C.D."/>
            <person name="Rohde M."/>
            <person name="Pukall R."/>
            <person name="Sikorski J."/>
            <person name="Goker M."/>
            <person name="Woyke T."/>
            <person name="Bristow J."/>
            <person name="Eisen J.A."/>
            <person name="Markowitz V."/>
            <person name="Hugenholtz P."/>
            <person name="Kyrpides N.C."/>
            <person name="Klenk H.P."/>
            <person name="Lapidus A."/>
        </authorList>
    </citation>
    <scope>NUCLEOTIDE SEQUENCE [LARGE SCALE GENOMIC DNA]</scope>
    <source>
        <strain evidence="3">ATCC 23552 / DSM 43043 / JCM 3097 / NBRC 12989 / 7 KIP</strain>
    </source>
</reference>
<proteinExistence type="predicted"/>
<dbReference type="InterPro" id="IPR042070">
    <property type="entry name" value="PucR_C-HTH_sf"/>
</dbReference>
<dbReference type="eggNOG" id="COG2508">
    <property type="taxonomic scope" value="Bacteria"/>
</dbReference>
<dbReference type="Pfam" id="PF13556">
    <property type="entry name" value="HTH_30"/>
    <property type="match status" value="1"/>
</dbReference>
<dbReference type="EMBL" id="CP002343">
    <property type="protein sequence ID" value="ADU47672.1"/>
    <property type="molecule type" value="Genomic_DNA"/>
</dbReference>
<name>E6SER5_INTC7</name>
<protein>
    <submittedName>
        <fullName evidence="2">Transcriptional regulator, CdaR</fullName>
    </submittedName>
</protein>
<dbReference type="AlphaFoldDB" id="E6SER5"/>
<dbReference type="KEGG" id="ica:Intca_1154"/>
<keyword evidence="3" id="KW-1185">Reference proteome</keyword>
<dbReference type="Gene3D" id="1.10.10.2840">
    <property type="entry name" value="PucR C-terminal helix-turn-helix domain"/>
    <property type="match status" value="1"/>
</dbReference>
<sequence length="391" mass="42591">MTRDVQDIVDLASRLLDHSALLEDRDFHLVAFHSQRPDIDLVRQRSILERGSSAEVRSWFEQFGIATAEGPVRTPPDPSSGILGRLCFPVRWKGVTYGYLWVIDPDGSVSANPSIPEVAHLADEAGAVLAQRALGRLDVAILLEALLSPDLSRSQAAADELLERELVAVGEWVVVMEIRLEESRSAVPLNVWSLPREVLATIRPGRATLVIRLADQSDLTLLGRVATQAREHNESGPTAATERLLIGIGAPQSSVRAARTSHRQAVIGTRVARLRTGDAAVRWESLGPFRLLGSASEDDLAAALLDAPARRLLAHGDPELARTALVYLDEAGSIQRTTQRLGIHRQTAYYRLRRIAEITGLDLGNGEDRLSLHLALKLAPVLSSPPPSSVQ</sequence>
<evidence type="ECO:0000313" key="3">
    <source>
        <dbReference type="Proteomes" id="UP000008914"/>
    </source>
</evidence>
<feature type="domain" description="PucR C-terminal helix-turn-helix" evidence="1">
    <location>
        <begin position="320"/>
        <end position="378"/>
    </location>
</feature>
<accession>E6SER5</accession>
<gene>
    <name evidence="2" type="ordered locus">Intca_1154</name>
</gene>
<organism evidence="2 3">
    <name type="scientific">Intrasporangium calvum (strain ATCC 23552 / DSM 43043 / JCM 3097 / NBRC 12989 / NCIMB 10167 / NRRL B-3866 / 7 KIP)</name>
    <dbReference type="NCBI Taxonomy" id="710696"/>
    <lineage>
        <taxon>Bacteria</taxon>
        <taxon>Bacillati</taxon>
        <taxon>Actinomycetota</taxon>
        <taxon>Actinomycetes</taxon>
        <taxon>Micrococcales</taxon>
        <taxon>Intrasporangiaceae</taxon>
        <taxon>Intrasporangium</taxon>
    </lineage>
</organism>
<dbReference type="HOGENOM" id="CLU_017436_7_2_11"/>
<dbReference type="InterPro" id="IPR051448">
    <property type="entry name" value="CdaR-like_regulators"/>
</dbReference>
<dbReference type="PANTHER" id="PTHR33744">
    <property type="entry name" value="CARBOHYDRATE DIACID REGULATOR"/>
    <property type="match status" value="1"/>
</dbReference>
<dbReference type="RefSeq" id="WP_013491988.1">
    <property type="nucleotide sequence ID" value="NC_014830.1"/>
</dbReference>